<sequence>MATTRPSSTASYSQNRSATLAYCGPRLATKSRERLWSETNTGVVSRENFAQLMILENTEDRYVTSACKSSPFGPFLYNVERTWNLFNGPPALTTSIYPNDLDTTSLALGNTEGNSADTRGLIFYLDRTRSRVDIHIAVNILRLFYAAGRAHKVRQTRAYELARAQRLVEHRHANCCGAEPRSF</sequence>
<protein>
    <submittedName>
        <fullName evidence="1">Uncharacterized protein</fullName>
    </submittedName>
</protein>
<dbReference type="STRING" id="196109.A0A136JB54"/>
<gene>
    <name evidence="1" type="ORF">Micbo1qcDRAFT_220950</name>
</gene>
<reference evidence="2" key="1">
    <citation type="submission" date="2016-02" db="EMBL/GenBank/DDBJ databases">
        <title>Draft genome sequence of Microdochium bolleyi, a fungal endophyte of beachgrass.</title>
        <authorList>
            <consortium name="DOE Joint Genome Institute"/>
            <person name="David A.S."/>
            <person name="May G."/>
            <person name="Haridas S."/>
            <person name="Lim J."/>
            <person name="Wang M."/>
            <person name="Labutti K."/>
            <person name="Lipzen A."/>
            <person name="Barry K."/>
            <person name="Grigoriev I.V."/>
        </authorList>
    </citation>
    <scope>NUCLEOTIDE SEQUENCE [LARGE SCALE GENOMIC DNA]</scope>
    <source>
        <strain evidence="2">J235TASD1</strain>
    </source>
</reference>
<name>A0A136JB54_9PEZI</name>
<evidence type="ECO:0000313" key="2">
    <source>
        <dbReference type="Proteomes" id="UP000070501"/>
    </source>
</evidence>
<keyword evidence="2" id="KW-1185">Reference proteome</keyword>
<dbReference type="EMBL" id="KQ964247">
    <property type="protein sequence ID" value="KXJ94380.1"/>
    <property type="molecule type" value="Genomic_DNA"/>
</dbReference>
<dbReference type="AlphaFoldDB" id="A0A136JB54"/>
<dbReference type="InParanoid" id="A0A136JB54"/>
<accession>A0A136JB54</accession>
<organism evidence="1 2">
    <name type="scientific">Microdochium bolleyi</name>
    <dbReference type="NCBI Taxonomy" id="196109"/>
    <lineage>
        <taxon>Eukaryota</taxon>
        <taxon>Fungi</taxon>
        <taxon>Dikarya</taxon>
        <taxon>Ascomycota</taxon>
        <taxon>Pezizomycotina</taxon>
        <taxon>Sordariomycetes</taxon>
        <taxon>Xylariomycetidae</taxon>
        <taxon>Xylariales</taxon>
        <taxon>Microdochiaceae</taxon>
        <taxon>Microdochium</taxon>
    </lineage>
</organism>
<proteinExistence type="predicted"/>
<evidence type="ECO:0000313" key="1">
    <source>
        <dbReference type="EMBL" id="KXJ94380.1"/>
    </source>
</evidence>
<dbReference type="Proteomes" id="UP000070501">
    <property type="component" value="Unassembled WGS sequence"/>
</dbReference>
<dbReference type="OrthoDB" id="2012566at2759"/>